<dbReference type="EMBL" id="JAATJE010000001">
    <property type="protein sequence ID" value="NJC33091.1"/>
    <property type="molecule type" value="Genomic_DNA"/>
</dbReference>
<evidence type="ECO:0008006" key="4">
    <source>
        <dbReference type="Google" id="ProtNLM"/>
    </source>
</evidence>
<accession>A0ABX0XJW2</accession>
<proteinExistence type="predicted"/>
<gene>
    <name evidence="2" type="ORF">GGR88_000565</name>
</gene>
<reference evidence="2 3" key="1">
    <citation type="submission" date="2020-03" db="EMBL/GenBank/DDBJ databases">
        <title>Genomic Encyclopedia of Type Strains, Phase IV (KMG-IV): sequencing the most valuable type-strain genomes for metagenomic binning, comparative biology and taxonomic classification.</title>
        <authorList>
            <person name="Goeker M."/>
        </authorList>
    </citation>
    <scope>NUCLEOTIDE SEQUENCE [LARGE SCALE GENOMIC DNA]</scope>
    <source>
        <strain evidence="2 3">DSM 27651</strain>
    </source>
</reference>
<dbReference type="RefSeq" id="WP_167952791.1">
    <property type="nucleotide sequence ID" value="NZ_JAATJE010000001.1"/>
</dbReference>
<dbReference type="Proteomes" id="UP000734218">
    <property type="component" value="Unassembled WGS sequence"/>
</dbReference>
<protein>
    <recommendedName>
        <fullName evidence="4">Lipoprotein</fullName>
    </recommendedName>
</protein>
<feature type="chain" id="PRO_5045853846" description="Lipoprotein" evidence="1">
    <location>
        <begin position="18"/>
        <end position="160"/>
    </location>
</feature>
<keyword evidence="3" id="KW-1185">Reference proteome</keyword>
<organism evidence="2 3">
    <name type="scientific">Sphingomonas jejuensis</name>
    <dbReference type="NCBI Taxonomy" id="904715"/>
    <lineage>
        <taxon>Bacteria</taxon>
        <taxon>Pseudomonadati</taxon>
        <taxon>Pseudomonadota</taxon>
        <taxon>Alphaproteobacteria</taxon>
        <taxon>Sphingomonadales</taxon>
        <taxon>Sphingomonadaceae</taxon>
        <taxon>Sphingomonas</taxon>
    </lineage>
</organism>
<evidence type="ECO:0000256" key="1">
    <source>
        <dbReference type="SAM" id="SignalP"/>
    </source>
</evidence>
<keyword evidence="1" id="KW-0732">Signal</keyword>
<evidence type="ECO:0000313" key="2">
    <source>
        <dbReference type="EMBL" id="NJC33091.1"/>
    </source>
</evidence>
<feature type="signal peptide" evidence="1">
    <location>
        <begin position="1"/>
        <end position="17"/>
    </location>
</feature>
<name>A0ABX0XJW2_9SPHN</name>
<evidence type="ECO:0000313" key="3">
    <source>
        <dbReference type="Proteomes" id="UP000734218"/>
    </source>
</evidence>
<comment type="caution">
    <text evidence="2">The sequence shown here is derived from an EMBL/GenBank/DDBJ whole genome shotgun (WGS) entry which is preliminary data.</text>
</comment>
<sequence length="160" mass="16372">MIRLLPLLLLAGCSAGAASTDPLPTVAPAPVVEDGLPLRTLSTQPLPAQGCALFLWTISPGRKLVLMARSDNATSRIALAGGEIDLARAAQSGPILAGFAERARFADASTSVEWSLRIEQRADVTDGAVVSEGTLAYTPAAGDAVAVPVTGIVGCRPGQR</sequence>